<dbReference type="PROSITE" id="PS51128">
    <property type="entry name" value="ZF_DKSA_2"/>
    <property type="match status" value="1"/>
</dbReference>
<dbReference type="AlphaFoldDB" id="A0A2A2I6Q9"/>
<dbReference type="SUPFAM" id="SSF57716">
    <property type="entry name" value="Glucocorticoid receptor-like (DNA-binding domain)"/>
    <property type="match status" value="1"/>
</dbReference>
<reference evidence="7 9" key="2">
    <citation type="submission" date="2018-04" db="EMBL/GenBank/DDBJ databases">
        <title>Genomic Encyclopedia of Type Strains, Phase IV (KMG-IV): sequencing the most valuable type-strain genomes for metagenomic binning, comparative biology and taxonomic classification.</title>
        <authorList>
            <person name="Goeker M."/>
        </authorList>
    </citation>
    <scope>NUCLEOTIDE SEQUENCE [LARGE SCALE GENOMIC DNA]</scope>
    <source>
        <strain evidence="7 9">DSM 28688</strain>
    </source>
</reference>
<dbReference type="InterPro" id="IPR000962">
    <property type="entry name" value="Znf_DskA_TraR"/>
</dbReference>
<evidence type="ECO:0000256" key="1">
    <source>
        <dbReference type="ARBA" id="ARBA00022723"/>
    </source>
</evidence>
<keyword evidence="3" id="KW-0862">Zinc</keyword>
<evidence type="ECO:0000256" key="2">
    <source>
        <dbReference type="ARBA" id="ARBA00022771"/>
    </source>
</evidence>
<evidence type="ECO:0000256" key="3">
    <source>
        <dbReference type="ARBA" id="ARBA00022833"/>
    </source>
</evidence>
<feature type="domain" description="Zinc finger DksA/TraR C4-type" evidence="5">
    <location>
        <begin position="82"/>
        <end position="115"/>
    </location>
</feature>
<dbReference type="Pfam" id="PF01258">
    <property type="entry name" value="zf-dskA_traR"/>
    <property type="match status" value="1"/>
</dbReference>
<proteinExistence type="predicted"/>
<dbReference type="OrthoDB" id="6064855at2"/>
<reference evidence="6 8" key="1">
    <citation type="submission" date="2017-07" db="EMBL/GenBank/DDBJ databases">
        <title>Tamlnaduibacter salinus (Mi-7) genome sequencing.</title>
        <authorList>
            <person name="Verma A."/>
            <person name="Krishnamurthi S."/>
        </authorList>
    </citation>
    <scope>NUCLEOTIDE SEQUENCE [LARGE SCALE GENOMIC DNA]</scope>
    <source>
        <strain evidence="6 8">Mi-7</strain>
    </source>
</reference>
<dbReference type="Proteomes" id="UP000245887">
    <property type="component" value="Unassembled WGS sequence"/>
</dbReference>
<dbReference type="PANTHER" id="PTHR33823:SF4">
    <property type="entry name" value="GENERAL STRESS PROTEIN 16O"/>
    <property type="match status" value="1"/>
</dbReference>
<evidence type="ECO:0000313" key="8">
    <source>
        <dbReference type="Proteomes" id="UP000218332"/>
    </source>
</evidence>
<sequence length="118" mass="13358">MLDDTQLAALHQQLQEREKQLTEVLNSVSDRTQTVALDQQSTGRVSRGDALQQQAMAIANENQYKRELQQVRAALRRMDEDDYGFCDECGEDIPYPRLSVKPEVTLCLNCQSAREGAN</sequence>
<name>A0A2A2I6Q9_9GAMM</name>
<feature type="zinc finger region" description="dksA C4-type" evidence="4">
    <location>
        <begin position="86"/>
        <end position="110"/>
    </location>
</feature>
<comment type="caution">
    <text evidence="6">The sequence shown here is derived from an EMBL/GenBank/DDBJ whole genome shotgun (WGS) entry which is preliminary data.</text>
</comment>
<dbReference type="InterPro" id="IPR020458">
    <property type="entry name" value="Znf_DskA_TraR_CS"/>
</dbReference>
<dbReference type="EMBL" id="QEKQ01000007">
    <property type="protein sequence ID" value="PVY75462.1"/>
    <property type="molecule type" value="Genomic_DNA"/>
</dbReference>
<evidence type="ECO:0000313" key="9">
    <source>
        <dbReference type="Proteomes" id="UP000245887"/>
    </source>
</evidence>
<keyword evidence="8" id="KW-1185">Reference proteome</keyword>
<protein>
    <submittedName>
        <fullName evidence="6">Molecular chaperone DnaK</fullName>
    </submittedName>
    <submittedName>
        <fullName evidence="7">TraR/DksA family transcriptional regulator</fullName>
    </submittedName>
</protein>
<organism evidence="6 8">
    <name type="scientific">Tamilnaduibacter salinus</name>
    <dbReference type="NCBI Taxonomy" id="1484056"/>
    <lineage>
        <taxon>Bacteria</taxon>
        <taxon>Pseudomonadati</taxon>
        <taxon>Pseudomonadota</taxon>
        <taxon>Gammaproteobacteria</taxon>
        <taxon>Pseudomonadales</taxon>
        <taxon>Marinobacteraceae</taxon>
        <taxon>Tamilnaduibacter</taxon>
    </lineage>
</organism>
<dbReference type="RefSeq" id="WP_095609511.1">
    <property type="nucleotide sequence ID" value="NZ_NMPM01000004.1"/>
</dbReference>
<dbReference type="PANTHER" id="PTHR33823">
    <property type="entry name" value="RNA POLYMERASE-BINDING TRANSCRIPTION FACTOR DKSA-RELATED"/>
    <property type="match status" value="1"/>
</dbReference>
<dbReference type="PROSITE" id="PS01102">
    <property type="entry name" value="ZF_DKSA_1"/>
    <property type="match status" value="1"/>
</dbReference>
<accession>A0A2A2I6Q9</accession>
<dbReference type="EMBL" id="NMPM01000004">
    <property type="protein sequence ID" value="PAV27429.1"/>
    <property type="molecule type" value="Genomic_DNA"/>
</dbReference>
<dbReference type="Proteomes" id="UP000218332">
    <property type="component" value="Unassembled WGS sequence"/>
</dbReference>
<dbReference type="GO" id="GO:0008270">
    <property type="term" value="F:zinc ion binding"/>
    <property type="evidence" value="ECO:0007669"/>
    <property type="project" value="UniProtKB-KW"/>
</dbReference>
<evidence type="ECO:0000259" key="5">
    <source>
        <dbReference type="Pfam" id="PF01258"/>
    </source>
</evidence>
<dbReference type="SUPFAM" id="SSF109635">
    <property type="entry name" value="DnaK suppressor protein DksA, alpha-hairpin domain"/>
    <property type="match status" value="1"/>
</dbReference>
<keyword evidence="2" id="KW-0863">Zinc-finger</keyword>
<evidence type="ECO:0000313" key="6">
    <source>
        <dbReference type="EMBL" id="PAV27429.1"/>
    </source>
</evidence>
<dbReference type="InterPro" id="IPR037187">
    <property type="entry name" value="DnaK_N"/>
</dbReference>
<evidence type="ECO:0000256" key="4">
    <source>
        <dbReference type="PROSITE-ProRule" id="PRU00510"/>
    </source>
</evidence>
<keyword evidence="1" id="KW-0479">Metal-binding</keyword>
<gene>
    <name evidence="7" type="ORF">C8D92_107185</name>
    <name evidence="6" type="ORF">CF392_00500</name>
</gene>
<evidence type="ECO:0000313" key="7">
    <source>
        <dbReference type="EMBL" id="PVY75462.1"/>
    </source>
</evidence>
<dbReference type="Gene3D" id="1.20.120.910">
    <property type="entry name" value="DksA, coiled-coil domain"/>
    <property type="match status" value="1"/>
</dbReference>